<protein>
    <submittedName>
        <fullName evidence="1">Uncharacterized protein</fullName>
    </submittedName>
</protein>
<evidence type="ECO:0000313" key="1">
    <source>
        <dbReference type="EMBL" id="ETR65609.1"/>
    </source>
</evidence>
<reference evidence="2" key="1">
    <citation type="submission" date="2012-11" db="EMBL/GenBank/DDBJ databases">
        <authorList>
            <person name="Lucero-Rivera Y.E."/>
            <person name="Tovar-Ramirez D."/>
        </authorList>
    </citation>
    <scope>NUCLEOTIDE SEQUENCE [LARGE SCALE GENOMIC DNA]</scope>
    <source>
        <strain evidence="2">Araruama</strain>
    </source>
</reference>
<dbReference type="AlphaFoldDB" id="A0A1V1NSQ2"/>
<sequence length="216" mass="23611">MATGTPTRVLLNNSEDKLIFTTDNDKLNICGTTGQNHSSVDFTGGFSVDSAGNIWGMELDTTLKISKYNEALSKSTIVTTLATDTVCLKGFSISNYTYLLNQSATDNNVKITRVDNTDDSYSSLTITGVTYNTVVKYYSHYTSDGYYAFIHTSGNGIYRVDLTDFTTITQMRQESKNTDGTIITVVDNFGDTGSFESIATTGLQDDPTGDIQNEVF</sequence>
<evidence type="ECO:0000313" key="2">
    <source>
        <dbReference type="Proteomes" id="UP000189670"/>
    </source>
</evidence>
<proteinExistence type="predicted"/>
<organism evidence="1 2">
    <name type="scientific">Candidatus Magnetoglobus multicellularis str. Araruama</name>
    <dbReference type="NCBI Taxonomy" id="890399"/>
    <lineage>
        <taxon>Bacteria</taxon>
        <taxon>Pseudomonadati</taxon>
        <taxon>Thermodesulfobacteriota</taxon>
        <taxon>Desulfobacteria</taxon>
        <taxon>Desulfobacterales</taxon>
        <taxon>Desulfobacteraceae</taxon>
        <taxon>Candidatus Magnetoglobus</taxon>
    </lineage>
</organism>
<gene>
    <name evidence="1" type="ORF">OMM_05979</name>
</gene>
<accession>A0A1V1NSQ2</accession>
<dbReference type="EMBL" id="ATBP01002658">
    <property type="protein sequence ID" value="ETR65609.1"/>
    <property type="molecule type" value="Genomic_DNA"/>
</dbReference>
<comment type="caution">
    <text evidence="1">The sequence shown here is derived from an EMBL/GenBank/DDBJ whole genome shotgun (WGS) entry which is preliminary data.</text>
</comment>
<dbReference type="Proteomes" id="UP000189670">
    <property type="component" value="Unassembled WGS sequence"/>
</dbReference>
<name>A0A1V1NSQ2_9BACT</name>